<gene>
    <name evidence="1" type="ORF">BDD18_4062</name>
</gene>
<sequence length="86" mass="9296">MRVHELKSTPVLAKLICDRCGAQARHDEGDGLNNFLQLGFDAGWGSFLGDGTRVDIDLCHSCLKETLGPWLRLSTSAWASAPAPEA</sequence>
<organism evidence="1 2">
    <name type="scientific">Acidovorax temperans</name>
    <dbReference type="NCBI Taxonomy" id="80878"/>
    <lineage>
        <taxon>Bacteria</taxon>
        <taxon>Pseudomonadati</taxon>
        <taxon>Pseudomonadota</taxon>
        <taxon>Betaproteobacteria</taxon>
        <taxon>Burkholderiales</taxon>
        <taxon>Comamonadaceae</taxon>
        <taxon>Acidovorax</taxon>
    </lineage>
</organism>
<proteinExistence type="predicted"/>
<evidence type="ECO:0000313" key="2">
    <source>
        <dbReference type="Proteomes" id="UP000316993"/>
    </source>
</evidence>
<protein>
    <submittedName>
        <fullName evidence="1">Uncharacterized protein</fullName>
    </submittedName>
</protein>
<evidence type="ECO:0000313" key="1">
    <source>
        <dbReference type="EMBL" id="TQM99407.1"/>
    </source>
</evidence>
<dbReference type="AlphaFoldDB" id="A0A543KWG1"/>
<reference evidence="1 2" key="1">
    <citation type="submission" date="2019-06" db="EMBL/GenBank/DDBJ databases">
        <title>Genomic Encyclopedia of Archaeal and Bacterial Type Strains, Phase II (KMG-II): from individual species to whole genera.</title>
        <authorList>
            <person name="Goeker M."/>
        </authorList>
    </citation>
    <scope>NUCLEOTIDE SEQUENCE [LARGE SCALE GENOMIC DNA]</scope>
    <source>
        <strain evidence="1 2">DSM 7270</strain>
    </source>
</reference>
<name>A0A543KWG1_9BURK</name>
<comment type="caution">
    <text evidence="1">The sequence shown here is derived from an EMBL/GenBank/DDBJ whole genome shotgun (WGS) entry which is preliminary data.</text>
</comment>
<accession>A0A543KWG1</accession>
<dbReference type="EMBL" id="VFPV01000004">
    <property type="protein sequence ID" value="TQM99407.1"/>
    <property type="molecule type" value="Genomic_DNA"/>
</dbReference>
<dbReference type="Proteomes" id="UP000316993">
    <property type="component" value="Unassembled WGS sequence"/>
</dbReference>